<comment type="caution">
    <text evidence="8">The sequence shown here is derived from an EMBL/GenBank/DDBJ whole genome shotgun (WGS) entry which is preliminary data.</text>
</comment>
<dbReference type="GO" id="GO:0005524">
    <property type="term" value="F:ATP binding"/>
    <property type="evidence" value="ECO:0007669"/>
    <property type="project" value="UniProtKB-KW"/>
</dbReference>
<keyword evidence="9" id="KW-1185">Reference proteome</keyword>
<reference evidence="8 9" key="1">
    <citation type="submission" date="2020-02" db="EMBL/GenBank/DDBJ databases">
        <title>Draft genome sequence of Haematococcus lacustris strain NIES-144.</title>
        <authorList>
            <person name="Morimoto D."/>
            <person name="Nakagawa S."/>
            <person name="Yoshida T."/>
            <person name="Sawayama S."/>
        </authorList>
    </citation>
    <scope>NUCLEOTIDE SEQUENCE [LARGE SCALE GENOMIC DNA]</scope>
    <source>
        <strain evidence="8 9">NIES-144</strain>
    </source>
</reference>
<keyword evidence="2" id="KW-0963">Cytoplasm</keyword>
<dbReference type="AlphaFoldDB" id="A0A699ZAC5"/>
<evidence type="ECO:0000256" key="5">
    <source>
        <dbReference type="ARBA" id="ARBA00023054"/>
    </source>
</evidence>
<dbReference type="PANTHER" id="PTHR47969:SF15">
    <property type="entry name" value="CHROMOSOME-ASSOCIATED KINESIN KIF4A-RELATED"/>
    <property type="match status" value="1"/>
</dbReference>
<dbReference type="InterPro" id="IPR027640">
    <property type="entry name" value="Kinesin-like_fam"/>
</dbReference>
<keyword evidence="3" id="KW-0547">Nucleotide-binding</keyword>
<dbReference type="EMBL" id="BLLF01000942">
    <property type="protein sequence ID" value="GFH16078.1"/>
    <property type="molecule type" value="Genomic_DNA"/>
</dbReference>
<dbReference type="PANTHER" id="PTHR47969">
    <property type="entry name" value="CHROMOSOME-ASSOCIATED KINESIN KIF4A-RELATED"/>
    <property type="match status" value="1"/>
</dbReference>
<proteinExistence type="predicted"/>
<feature type="non-terminal residue" evidence="8">
    <location>
        <position position="350"/>
    </location>
</feature>
<evidence type="ECO:0000313" key="8">
    <source>
        <dbReference type="EMBL" id="GFH16078.1"/>
    </source>
</evidence>
<dbReference type="GO" id="GO:0005737">
    <property type="term" value="C:cytoplasm"/>
    <property type="evidence" value="ECO:0007669"/>
    <property type="project" value="UniProtKB-SubCell"/>
</dbReference>
<dbReference type="Pfam" id="PF25764">
    <property type="entry name" value="KIF21A_4th"/>
    <property type="match status" value="1"/>
</dbReference>
<dbReference type="GO" id="GO:0007052">
    <property type="term" value="P:mitotic spindle organization"/>
    <property type="evidence" value="ECO:0007669"/>
    <property type="project" value="TreeGrafter"/>
</dbReference>
<evidence type="ECO:0000256" key="6">
    <source>
        <dbReference type="SAM" id="Coils"/>
    </source>
</evidence>
<feature type="non-terminal residue" evidence="8">
    <location>
        <position position="1"/>
    </location>
</feature>
<sequence length="350" mass="38775">MAGRQSGRISVASFGNEEVAGEQHSLGGLCTPLPELVEVDMDVDGQHAAGGPLEGGGEEDGDEEVYYAEMAAHALEQEKMKQEMTVLQRTLELKERKMAELMAGSGQVPALKQHYDRVLAEVQRERDALVNEKTVILQVTLRQACLATLGACQCRMLRPTLWRMQKLAHLTAASEEERRRLEAGFKERLAAADDKLRMLRHKEREYVQIQKLKSQTEDMCRRLSADIHRIKAQKVNLQKTMESSTKQFQQWRVEREKELVQLRRQNRRNAATIQAMEAMASKQNAVLQRKIADANAARKKLRELQGGAVVGHSVRDSAAGAHTNGGGSLGASSGPSAPCWGRAASNGRTS</sequence>
<evidence type="ECO:0000313" key="9">
    <source>
        <dbReference type="Proteomes" id="UP000485058"/>
    </source>
</evidence>
<keyword evidence="5 6" id="KW-0175">Coiled coil</keyword>
<dbReference type="Proteomes" id="UP000485058">
    <property type="component" value="Unassembled WGS sequence"/>
</dbReference>
<dbReference type="GO" id="GO:0007018">
    <property type="term" value="P:microtubule-based movement"/>
    <property type="evidence" value="ECO:0007669"/>
    <property type="project" value="InterPro"/>
</dbReference>
<dbReference type="GO" id="GO:0003777">
    <property type="term" value="F:microtubule motor activity"/>
    <property type="evidence" value="ECO:0007669"/>
    <property type="project" value="InterPro"/>
</dbReference>
<feature type="region of interest" description="Disordered" evidence="7">
    <location>
        <begin position="315"/>
        <end position="350"/>
    </location>
</feature>
<evidence type="ECO:0000256" key="1">
    <source>
        <dbReference type="ARBA" id="ARBA00004496"/>
    </source>
</evidence>
<evidence type="ECO:0000256" key="3">
    <source>
        <dbReference type="ARBA" id="ARBA00022741"/>
    </source>
</evidence>
<keyword evidence="4" id="KW-0067">ATP-binding</keyword>
<evidence type="ECO:0000256" key="4">
    <source>
        <dbReference type="ARBA" id="ARBA00022840"/>
    </source>
</evidence>
<feature type="coiled-coil region" evidence="6">
    <location>
        <begin position="220"/>
        <end position="247"/>
    </location>
</feature>
<feature type="coiled-coil region" evidence="6">
    <location>
        <begin position="77"/>
        <end position="132"/>
    </location>
</feature>
<evidence type="ECO:0000256" key="7">
    <source>
        <dbReference type="SAM" id="MobiDB-lite"/>
    </source>
</evidence>
<dbReference type="GO" id="GO:0005875">
    <property type="term" value="C:microtubule associated complex"/>
    <property type="evidence" value="ECO:0007669"/>
    <property type="project" value="TreeGrafter"/>
</dbReference>
<gene>
    <name evidence="8" type="ORF">HaLaN_12428</name>
</gene>
<evidence type="ECO:0000256" key="2">
    <source>
        <dbReference type="ARBA" id="ARBA00022490"/>
    </source>
</evidence>
<name>A0A699ZAC5_HAELA</name>
<dbReference type="GO" id="GO:0051231">
    <property type="term" value="P:spindle elongation"/>
    <property type="evidence" value="ECO:0007669"/>
    <property type="project" value="TreeGrafter"/>
</dbReference>
<accession>A0A699ZAC5</accession>
<protein>
    <submittedName>
        <fullName evidence="8">Kinesin motor domain-containing protein</fullName>
    </submittedName>
</protein>
<comment type="subcellular location">
    <subcellularLocation>
        <location evidence="1">Cytoplasm</location>
    </subcellularLocation>
</comment>
<organism evidence="8 9">
    <name type="scientific">Haematococcus lacustris</name>
    <name type="common">Green alga</name>
    <name type="synonym">Haematococcus pluvialis</name>
    <dbReference type="NCBI Taxonomy" id="44745"/>
    <lineage>
        <taxon>Eukaryota</taxon>
        <taxon>Viridiplantae</taxon>
        <taxon>Chlorophyta</taxon>
        <taxon>core chlorophytes</taxon>
        <taxon>Chlorophyceae</taxon>
        <taxon>CS clade</taxon>
        <taxon>Chlamydomonadales</taxon>
        <taxon>Haematococcaceae</taxon>
        <taxon>Haematococcus</taxon>
    </lineage>
</organism>